<reference evidence="2" key="1">
    <citation type="submission" date="2022-01" db="EMBL/GenBank/DDBJ databases">
        <authorList>
            <person name="King R."/>
        </authorList>
    </citation>
    <scope>NUCLEOTIDE SEQUENCE</scope>
</reference>
<proteinExistence type="predicted"/>
<dbReference type="Proteomes" id="UP001153620">
    <property type="component" value="Chromosome 4"/>
</dbReference>
<feature type="signal peptide" evidence="1">
    <location>
        <begin position="1"/>
        <end position="18"/>
    </location>
</feature>
<reference evidence="2" key="2">
    <citation type="submission" date="2022-10" db="EMBL/GenBank/DDBJ databases">
        <authorList>
            <consortium name="ENA_rothamsted_submissions"/>
            <consortium name="culmorum"/>
            <person name="King R."/>
        </authorList>
    </citation>
    <scope>NUCLEOTIDE SEQUENCE</scope>
</reference>
<dbReference type="AlphaFoldDB" id="A0A9N9S5B9"/>
<dbReference type="EMBL" id="OU895880">
    <property type="protein sequence ID" value="CAG9810695.1"/>
    <property type="molecule type" value="Genomic_DNA"/>
</dbReference>
<gene>
    <name evidence="2" type="ORF">CHIRRI_LOCUS13508</name>
</gene>
<accession>A0A9N9S5B9</accession>
<sequence>MQSFKLLISIFLIHQTAAGGPSHTPSPSDILRHCVACKDVLENAVPPSEPPCIVGVTETRVHITIKFKQAGKEQQSGDCYLPFFTPTIGPPHPTIESYNSDVPLTILVNGATFVYNSYDFSNMA</sequence>
<evidence type="ECO:0000313" key="3">
    <source>
        <dbReference type="Proteomes" id="UP001153620"/>
    </source>
</evidence>
<protein>
    <submittedName>
        <fullName evidence="2">Uncharacterized protein</fullName>
    </submittedName>
</protein>
<name>A0A9N9S5B9_9DIPT</name>
<feature type="chain" id="PRO_5040369609" evidence="1">
    <location>
        <begin position="19"/>
        <end position="124"/>
    </location>
</feature>
<keyword evidence="1" id="KW-0732">Signal</keyword>
<organism evidence="2 3">
    <name type="scientific">Chironomus riparius</name>
    <dbReference type="NCBI Taxonomy" id="315576"/>
    <lineage>
        <taxon>Eukaryota</taxon>
        <taxon>Metazoa</taxon>
        <taxon>Ecdysozoa</taxon>
        <taxon>Arthropoda</taxon>
        <taxon>Hexapoda</taxon>
        <taxon>Insecta</taxon>
        <taxon>Pterygota</taxon>
        <taxon>Neoptera</taxon>
        <taxon>Endopterygota</taxon>
        <taxon>Diptera</taxon>
        <taxon>Nematocera</taxon>
        <taxon>Chironomoidea</taxon>
        <taxon>Chironomidae</taxon>
        <taxon>Chironominae</taxon>
        <taxon>Chironomus</taxon>
    </lineage>
</organism>
<keyword evidence="3" id="KW-1185">Reference proteome</keyword>
<evidence type="ECO:0000313" key="2">
    <source>
        <dbReference type="EMBL" id="CAG9810695.1"/>
    </source>
</evidence>
<evidence type="ECO:0000256" key="1">
    <source>
        <dbReference type="SAM" id="SignalP"/>
    </source>
</evidence>